<feature type="domain" description="EamA" evidence="2">
    <location>
        <begin position="170"/>
        <end position="301"/>
    </location>
</feature>
<feature type="transmembrane region" description="Helical" evidence="1">
    <location>
        <begin position="259"/>
        <end position="278"/>
    </location>
</feature>
<dbReference type="EMBL" id="JAEMUK010000017">
    <property type="protein sequence ID" value="MBJ7543772.1"/>
    <property type="molecule type" value="Genomic_DNA"/>
</dbReference>
<feature type="transmembrane region" description="Helical" evidence="1">
    <location>
        <begin position="62"/>
        <end position="82"/>
    </location>
</feature>
<keyword evidence="4" id="KW-1185">Reference proteome</keyword>
<dbReference type="RefSeq" id="WP_037233640.1">
    <property type="nucleotide sequence ID" value="NZ_JAEMUK010000017.1"/>
</dbReference>
<gene>
    <name evidence="3" type="ORF">JDN41_09375</name>
</gene>
<dbReference type="PANTHER" id="PTHR22911">
    <property type="entry name" value="ACYL-MALONYL CONDENSING ENZYME-RELATED"/>
    <property type="match status" value="1"/>
</dbReference>
<protein>
    <submittedName>
        <fullName evidence="3">DMT family transporter</fullName>
    </submittedName>
</protein>
<feature type="transmembrane region" description="Helical" evidence="1">
    <location>
        <begin position="120"/>
        <end position="137"/>
    </location>
</feature>
<dbReference type="Proteomes" id="UP000623250">
    <property type="component" value="Unassembled WGS sequence"/>
</dbReference>
<comment type="caution">
    <text evidence="3">The sequence shown here is derived from an EMBL/GenBank/DDBJ whole genome shotgun (WGS) entry which is preliminary data.</text>
</comment>
<feature type="transmembrane region" description="Helical" evidence="1">
    <location>
        <begin position="227"/>
        <end position="247"/>
    </location>
</feature>
<keyword evidence="1" id="KW-0472">Membrane</keyword>
<feature type="transmembrane region" description="Helical" evidence="1">
    <location>
        <begin position="284"/>
        <end position="302"/>
    </location>
</feature>
<accession>A0A8I1GI95</accession>
<keyword evidence="1" id="KW-0812">Transmembrane</keyword>
<evidence type="ECO:0000313" key="4">
    <source>
        <dbReference type="Proteomes" id="UP000623250"/>
    </source>
</evidence>
<evidence type="ECO:0000259" key="2">
    <source>
        <dbReference type="Pfam" id="PF00892"/>
    </source>
</evidence>
<feature type="transmembrane region" description="Helical" evidence="1">
    <location>
        <begin position="94"/>
        <end position="114"/>
    </location>
</feature>
<feature type="transmembrane region" description="Helical" evidence="1">
    <location>
        <begin position="144"/>
        <end position="161"/>
    </location>
</feature>
<dbReference type="PANTHER" id="PTHR22911:SF103">
    <property type="entry name" value="BLR2811 PROTEIN"/>
    <property type="match status" value="1"/>
</dbReference>
<feature type="domain" description="EamA" evidence="2">
    <location>
        <begin position="27"/>
        <end position="161"/>
    </location>
</feature>
<organism evidence="3 4">
    <name type="scientific">Rhodomicrobium udaipurense</name>
    <dbReference type="NCBI Taxonomy" id="1202716"/>
    <lineage>
        <taxon>Bacteria</taxon>
        <taxon>Pseudomonadati</taxon>
        <taxon>Pseudomonadota</taxon>
        <taxon>Alphaproteobacteria</taxon>
        <taxon>Hyphomicrobiales</taxon>
        <taxon>Hyphomicrobiaceae</taxon>
        <taxon>Rhodomicrobium</taxon>
    </lineage>
</organism>
<feature type="transmembrane region" description="Helical" evidence="1">
    <location>
        <begin position="200"/>
        <end position="221"/>
    </location>
</feature>
<feature type="transmembrane region" description="Helical" evidence="1">
    <location>
        <begin position="26"/>
        <end position="42"/>
    </location>
</feature>
<dbReference type="InterPro" id="IPR037185">
    <property type="entry name" value="EmrE-like"/>
</dbReference>
<feature type="transmembrane region" description="Helical" evidence="1">
    <location>
        <begin position="167"/>
        <end position="188"/>
    </location>
</feature>
<dbReference type="GO" id="GO:0016020">
    <property type="term" value="C:membrane"/>
    <property type="evidence" value="ECO:0007669"/>
    <property type="project" value="InterPro"/>
</dbReference>
<evidence type="ECO:0000313" key="3">
    <source>
        <dbReference type="EMBL" id="MBJ7543772.1"/>
    </source>
</evidence>
<keyword evidence="1" id="KW-1133">Transmembrane helix</keyword>
<reference evidence="3 4" key="1">
    <citation type="submission" date="2020-12" db="EMBL/GenBank/DDBJ databases">
        <title>Revised draft genomes of Rhodomicrobium vannielii ATCC 17100 and Rhodomicrobium udaipurense JA643.</title>
        <authorList>
            <person name="Conners E.M."/>
            <person name="Davenport E.J."/>
            <person name="Bose A."/>
        </authorList>
    </citation>
    <scope>NUCLEOTIDE SEQUENCE [LARGE SCALE GENOMIC DNA]</scope>
    <source>
        <strain evidence="3 4">JA643</strain>
    </source>
</reference>
<proteinExistence type="predicted"/>
<evidence type="ECO:0000256" key="1">
    <source>
        <dbReference type="SAM" id="Phobius"/>
    </source>
</evidence>
<dbReference type="SUPFAM" id="SSF103481">
    <property type="entry name" value="Multidrug resistance efflux transporter EmrE"/>
    <property type="match status" value="2"/>
</dbReference>
<dbReference type="InterPro" id="IPR000620">
    <property type="entry name" value="EamA_dom"/>
</dbReference>
<sequence>MTDLLTKPAATAPASAAQRPSTDRRLVGIGFMLTAVSFFAFLDTSAKFLGTIEHIPVVEIIWVRFLMNEVLIVVMLGPRGVMRAAPSKRPGQQILRSALLLATTAFNFAALQFLQLDQTSTIYFLAPFFVAALAGPLLGEWVGWHRLAAICVGFTGIIFVTKPGFGGIHWAVTLALGSVFCHSLYSLWTRYLARFDAPRTTLVYTPLAGAVIMAPVALWNWQMPPDALAWGILLSMGLLGGMGHWFLILAHDRAPAPVIAPFTYINLLLVTCLGYLVFGDVPDIWTLVGAAIIVASGIYLLFRERAVSASAPASSSTVEG</sequence>
<dbReference type="Pfam" id="PF00892">
    <property type="entry name" value="EamA"/>
    <property type="match status" value="2"/>
</dbReference>
<name>A0A8I1GI95_9HYPH</name>
<dbReference type="AlphaFoldDB" id="A0A8I1GI95"/>